<dbReference type="Pfam" id="PF05973">
    <property type="entry name" value="Gp49"/>
    <property type="match status" value="1"/>
</dbReference>
<dbReference type="InterPro" id="IPR009241">
    <property type="entry name" value="HigB-like"/>
</dbReference>
<dbReference type="RefSeq" id="WP_232076078.1">
    <property type="nucleotide sequence ID" value="NZ_AP022601.1"/>
</dbReference>
<dbReference type="AlphaFoldDB" id="A0A9W4AZL8"/>
<evidence type="ECO:0000313" key="3">
    <source>
        <dbReference type="Proteomes" id="UP000465785"/>
    </source>
</evidence>
<accession>A0A9W4AZL8</accession>
<feature type="region of interest" description="Disordered" evidence="1">
    <location>
        <begin position="92"/>
        <end position="111"/>
    </location>
</feature>
<dbReference type="KEGG" id="mgau:MGALJ_10100"/>
<organism evidence="2 3">
    <name type="scientific">Mycobacterium gallinarum</name>
    <dbReference type="NCBI Taxonomy" id="39689"/>
    <lineage>
        <taxon>Bacteria</taxon>
        <taxon>Bacillati</taxon>
        <taxon>Actinomycetota</taxon>
        <taxon>Actinomycetes</taxon>
        <taxon>Mycobacteriales</taxon>
        <taxon>Mycobacteriaceae</taxon>
        <taxon>Mycobacterium</taxon>
    </lineage>
</organism>
<gene>
    <name evidence="2" type="ORF">MGALJ_10100</name>
</gene>
<dbReference type="Proteomes" id="UP000465785">
    <property type="component" value="Chromosome"/>
</dbReference>
<feature type="compositionally biased region" description="Basic and acidic residues" evidence="1">
    <location>
        <begin position="97"/>
        <end position="111"/>
    </location>
</feature>
<protein>
    <submittedName>
        <fullName evidence="2">Toxin RelE</fullName>
    </submittedName>
</protein>
<sequence length="111" mass="12782">MDELPLKPIKWLGTTLADLRAQRDAIRYELGHQIYRVQLGLWPNDFKPMSDVGVGAYEIRVRDADGIARVMYVAKFGDVIHVLHVFTKKAQKTPQSDIEKARERYKEARNG</sequence>
<dbReference type="EMBL" id="AP022601">
    <property type="protein sequence ID" value="BBY91341.1"/>
    <property type="molecule type" value="Genomic_DNA"/>
</dbReference>
<evidence type="ECO:0000256" key="1">
    <source>
        <dbReference type="SAM" id="MobiDB-lite"/>
    </source>
</evidence>
<evidence type="ECO:0000313" key="2">
    <source>
        <dbReference type="EMBL" id="BBY91341.1"/>
    </source>
</evidence>
<proteinExistence type="predicted"/>
<name>A0A9W4AZL8_9MYCO</name>
<keyword evidence="3" id="KW-1185">Reference proteome</keyword>
<reference evidence="2 3" key="1">
    <citation type="journal article" date="2019" name="Emerg. Microbes Infect.">
        <title>Comprehensive subspecies identification of 175 nontuberculous mycobacteria species based on 7547 genomic profiles.</title>
        <authorList>
            <person name="Matsumoto Y."/>
            <person name="Kinjo T."/>
            <person name="Motooka D."/>
            <person name="Nabeya D."/>
            <person name="Jung N."/>
            <person name="Uechi K."/>
            <person name="Horii T."/>
            <person name="Iida T."/>
            <person name="Fujita J."/>
            <person name="Nakamura S."/>
        </authorList>
    </citation>
    <scope>NUCLEOTIDE SEQUENCE [LARGE SCALE GENOMIC DNA]</scope>
    <source>
        <strain evidence="2 3">JCM 6399</strain>
    </source>
</reference>